<feature type="transmembrane region" description="Helical" evidence="8">
    <location>
        <begin position="97"/>
        <end position="115"/>
    </location>
</feature>
<comment type="caution">
    <text evidence="10">The sequence shown here is derived from an EMBL/GenBank/DDBJ whole genome shotgun (WGS) entry which is preliminary data.</text>
</comment>
<gene>
    <name evidence="10" type="ORF">J2Z60_000045</name>
</gene>
<organism evidence="10 11">
    <name type="scientific">Lactobacillus colini</name>
    <dbReference type="NCBI Taxonomy" id="1819254"/>
    <lineage>
        <taxon>Bacteria</taxon>
        <taxon>Bacillati</taxon>
        <taxon>Bacillota</taxon>
        <taxon>Bacilli</taxon>
        <taxon>Lactobacillales</taxon>
        <taxon>Lactobacillaceae</taxon>
        <taxon>Lactobacillus</taxon>
    </lineage>
</organism>
<dbReference type="Pfam" id="PF01694">
    <property type="entry name" value="Rhomboid"/>
    <property type="match status" value="1"/>
</dbReference>
<dbReference type="RefSeq" id="WP_209685162.1">
    <property type="nucleotide sequence ID" value="NZ_JAGGLU010000001.1"/>
</dbReference>
<feature type="transmembrane region" description="Helical" evidence="8">
    <location>
        <begin position="149"/>
        <end position="169"/>
    </location>
</feature>
<reference evidence="10 11" key="1">
    <citation type="submission" date="2021-03" db="EMBL/GenBank/DDBJ databases">
        <title>Genomic Encyclopedia of Type Strains, Phase IV (KMG-IV): sequencing the most valuable type-strain genomes for metagenomic binning, comparative biology and taxonomic classification.</title>
        <authorList>
            <person name="Goeker M."/>
        </authorList>
    </citation>
    <scope>NUCLEOTIDE SEQUENCE [LARGE SCALE GENOMIC DNA]</scope>
    <source>
        <strain evidence="10 11">DSM 101872</strain>
    </source>
</reference>
<keyword evidence="11" id="KW-1185">Reference proteome</keyword>
<feature type="transmembrane region" description="Helical" evidence="8">
    <location>
        <begin position="121"/>
        <end position="142"/>
    </location>
</feature>
<accession>A0ABS4MB30</accession>
<evidence type="ECO:0000256" key="8">
    <source>
        <dbReference type="SAM" id="Phobius"/>
    </source>
</evidence>
<evidence type="ECO:0000256" key="5">
    <source>
        <dbReference type="ARBA" id="ARBA00022825"/>
    </source>
</evidence>
<keyword evidence="5" id="KW-0720">Serine protease</keyword>
<dbReference type="Proteomes" id="UP001519292">
    <property type="component" value="Unassembled WGS sequence"/>
</dbReference>
<keyword evidence="6 8" id="KW-1133">Transmembrane helix</keyword>
<dbReference type="PANTHER" id="PTHR22936">
    <property type="entry name" value="RHOMBOID-RELATED"/>
    <property type="match status" value="1"/>
</dbReference>
<evidence type="ECO:0000256" key="1">
    <source>
        <dbReference type="ARBA" id="ARBA00004141"/>
    </source>
</evidence>
<keyword evidence="4 10" id="KW-0378">Hydrolase</keyword>
<sequence length="228" mass="24939">MESSNSQKFSKNFITTAILIVLFGVFLIETFMGGSYDLNTLIRMGAMNNQLVVIKGQWWRLFTAQFLHIGWLHIASNAVMIYYLGQFLEQLLGHWRFLIIYLLAGVGGNLLSLSLGSDATIGAGASTALFGLFGAVIAIYLANREVPQITYLGKQAIALAVINIALDLFASGIDILGHIGGLVSGFFLAIVFGSQYLRKYHNKLRVLAAVALIIYVVFCVHQGMVISN</sequence>
<evidence type="ECO:0000256" key="6">
    <source>
        <dbReference type="ARBA" id="ARBA00022989"/>
    </source>
</evidence>
<dbReference type="InterPro" id="IPR035952">
    <property type="entry name" value="Rhomboid-like_sf"/>
</dbReference>
<evidence type="ECO:0000256" key="2">
    <source>
        <dbReference type="ARBA" id="ARBA00022670"/>
    </source>
</evidence>
<dbReference type="EMBL" id="JAGGLU010000001">
    <property type="protein sequence ID" value="MBP2056883.1"/>
    <property type="molecule type" value="Genomic_DNA"/>
</dbReference>
<dbReference type="InterPro" id="IPR022764">
    <property type="entry name" value="Peptidase_S54_rhomboid_dom"/>
</dbReference>
<proteinExistence type="predicted"/>
<feature type="transmembrane region" description="Helical" evidence="8">
    <location>
        <begin position="175"/>
        <end position="194"/>
    </location>
</feature>
<dbReference type="SUPFAM" id="SSF144091">
    <property type="entry name" value="Rhomboid-like"/>
    <property type="match status" value="1"/>
</dbReference>
<feature type="transmembrane region" description="Helical" evidence="8">
    <location>
        <begin position="12"/>
        <end position="32"/>
    </location>
</feature>
<dbReference type="InterPro" id="IPR002610">
    <property type="entry name" value="Peptidase_S54_rhomboid-like"/>
</dbReference>
<keyword evidence="2 10" id="KW-0645">Protease</keyword>
<keyword evidence="3 8" id="KW-0812">Transmembrane</keyword>
<evidence type="ECO:0000256" key="3">
    <source>
        <dbReference type="ARBA" id="ARBA00022692"/>
    </source>
</evidence>
<feature type="transmembrane region" description="Helical" evidence="8">
    <location>
        <begin position="66"/>
        <end position="85"/>
    </location>
</feature>
<dbReference type="Gene3D" id="1.20.1540.10">
    <property type="entry name" value="Rhomboid-like"/>
    <property type="match status" value="1"/>
</dbReference>
<evidence type="ECO:0000256" key="7">
    <source>
        <dbReference type="ARBA" id="ARBA00023136"/>
    </source>
</evidence>
<name>A0ABS4MB30_9LACO</name>
<dbReference type="GO" id="GO:0008233">
    <property type="term" value="F:peptidase activity"/>
    <property type="evidence" value="ECO:0007669"/>
    <property type="project" value="UniProtKB-KW"/>
</dbReference>
<evidence type="ECO:0000259" key="9">
    <source>
        <dbReference type="Pfam" id="PF01694"/>
    </source>
</evidence>
<keyword evidence="7 8" id="KW-0472">Membrane</keyword>
<evidence type="ECO:0000313" key="11">
    <source>
        <dbReference type="Proteomes" id="UP001519292"/>
    </source>
</evidence>
<feature type="domain" description="Peptidase S54 rhomboid" evidence="9">
    <location>
        <begin position="55"/>
        <end position="193"/>
    </location>
</feature>
<evidence type="ECO:0000313" key="10">
    <source>
        <dbReference type="EMBL" id="MBP2056883.1"/>
    </source>
</evidence>
<dbReference type="PANTHER" id="PTHR22936:SF69">
    <property type="entry name" value="RHOMBOID-LIKE PROTEIN"/>
    <property type="match status" value="1"/>
</dbReference>
<dbReference type="EC" id="3.4.21.105" evidence="10"/>
<feature type="transmembrane region" description="Helical" evidence="8">
    <location>
        <begin position="206"/>
        <end position="226"/>
    </location>
</feature>
<evidence type="ECO:0000256" key="4">
    <source>
        <dbReference type="ARBA" id="ARBA00022801"/>
    </source>
</evidence>
<protein>
    <submittedName>
        <fullName evidence="10">Rhomboid protease GluP</fullName>
        <ecNumber evidence="10">3.4.21.105</ecNumber>
    </submittedName>
</protein>
<dbReference type="GO" id="GO:0006508">
    <property type="term" value="P:proteolysis"/>
    <property type="evidence" value="ECO:0007669"/>
    <property type="project" value="UniProtKB-KW"/>
</dbReference>
<comment type="subcellular location">
    <subcellularLocation>
        <location evidence="1">Membrane</location>
        <topology evidence="1">Multi-pass membrane protein</topology>
    </subcellularLocation>
</comment>